<dbReference type="HOGENOM" id="CLU_015263_7_4_12"/>
<dbReference type="RefSeq" id="WP_015706464.1">
    <property type="nucleotide sequence ID" value="NC_015578.1"/>
</dbReference>
<dbReference type="STRING" id="545694.TREPR_3878"/>
<dbReference type="InterPro" id="IPR001807">
    <property type="entry name" value="ClC"/>
</dbReference>
<feature type="transmembrane region" description="Helical" evidence="10">
    <location>
        <begin position="405"/>
        <end position="429"/>
    </location>
</feature>
<keyword evidence="7" id="KW-0869">Chloride channel</keyword>
<dbReference type="PRINTS" id="PR00762">
    <property type="entry name" value="CLCHANNEL"/>
</dbReference>
<reference evidence="12" key="1">
    <citation type="submission" date="2009-12" db="EMBL/GenBank/DDBJ databases">
        <title>Complete sequence of Treponema primitia strain ZAS-2.</title>
        <authorList>
            <person name="Tetu S.G."/>
            <person name="Matson E."/>
            <person name="Ren Q."/>
            <person name="Seshadri R."/>
            <person name="Elbourne L."/>
            <person name="Hassan K.A."/>
            <person name="Durkin A."/>
            <person name="Radune D."/>
            <person name="Mohamoud Y."/>
            <person name="Shay R."/>
            <person name="Jin S."/>
            <person name="Zhang X."/>
            <person name="Lucey K."/>
            <person name="Ballor N.R."/>
            <person name="Ottesen E."/>
            <person name="Rosenthal R."/>
            <person name="Allen A."/>
            <person name="Leadbetter J.R."/>
            <person name="Paulsen I.T."/>
        </authorList>
    </citation>
    <scope>NUCLEOTIDE SEQUENCE [LARGE SCALE GENOMIC DNA]</scope>
    <source>
        <strain evidence="12">ATCC BAA-887 / DSM 12427 / ZAS-2</strain>
    </source>
</reference>
<dbReference type="GO" id="GO:0034707">
    <property type="term" value="C:chloride channel complex"/>
    <property type="evidence" value="ECO:0007669"/>
    <property type="project" value="UniProtKB-KW"/>
</dbReference>
<gene>
    <name evidence="11" type="ordered locus">TREPR_3878</name>
</gene>
<evidence type="ECO:0000256" key="1">
    <source>
        <dbReference type="ARBA" id="ARBA00004141"/>
    </source>
</evidence>
<dbReference type="eggNOG" id="COG0038">
    <property type="taxonomic scope" value="Bacteria"/>
</dbReference>
<feature type="transmembrane region" description="Helical" evidence="10">
    <location>
        <begin position="310"/>
        <end position="330"/>
    </location>
</feature>
<evidence type="ECO:0000256" key="6">
    <source>
        <dbReference type="ARBA" id="ARBA00023136"/>
    </source>
</evidence>
<keyword evidence="4 10" id="KW-1133">Transmembrane helix</keyword>
<evidence type="ECO:0000256" key="10">
    <source>
        <dbReference type="SAM" id="Phobius"/>
    </source>
</evidence>
<feature type="transmembrane region" description="Helical" evidence="10">
    <location>
        <begin position="64"/>
        <end position="85"/>
    </location>
</feature>
<keyword evidence="8" id="KW-0868">Chloride</keyword>
<keyword evidence="5" id="KW-0406">Ion transport</keyword>
<dbReference type="PANTHER" id="PTHR43427:SF6">
    <property type="entry name" value="CHLORIDE CHANNEL PROTEIN CLC-E"/>
    <property type="match status" value="1"/>
</dbReference>
<evidence type="ECO:0000313" key="12">
    <source>
        <dbReference type="Proteomes" id="UP000009223"/>
    </source>
</evidence>
<feature type="transmembrane region" description="Helical" evidence="10">
    <location>
        <begin position="272"/>
        <end position="290"/>
    </location>
</feature>
<accession>F5YP18</accession>
<sequence>MSKTNIPITKTIRHIYNSRLAVVLESVVIGFAVGFVVVLFRRLLTGADALRRWMYATLLPGKPWYWMAGLVFALALIGLFLGWAAKVRPMIRGSGIPQVKGALHRQLSLNWAPELPLKLITGVLGLGAGLSLGREGPSIQIGAYVGMGILTLLRRPYGERKFLVTAASAAGIAAAFNAPLAGVLFVLEELQASFSPLLLACAMGAAMAADTVAGYFFGMGPVFDFRQIRILPIHSFLWVALLGVICALLGEFFKRTLYGSLDLYERLKIPQLFRPIIPLLVSIPLGFFLFDVSGGGHGLIESLSEPGRSIELLAVLLLGKILFTVFSFGSGTSGGIFLPILACGALTGRILGDLLFAAGFISETQILNLMILGMAAFFTAVVKAPVTGIVLILEMSGNFSHMTTLVLVSLTSLVTTDLLASRPVYGVLLDRILRNKKAKEATDTGIGTSIAASTDTSAGAPGDKLG</sequence>
<dbReference type="Proteomes" id="UP000009223">
    <property type="component" value="Chromosome"/>
</dbReference>
<feature type="transmembrane region" description="Helical" evidence="10">
    <location>
        <begin position="230"/>
        <end position="252"/>
    </location>
</feature>
<reference evidence="11 12" key="2">
    <citation type="journal article" date="2011" name="ISME J.">
        <title>RNA-seq reveals cooperative metabolic interactions between two termite-gut spirochete species in co-culture.</title>
        <authorList>
            <person name="Rosenthal A.Z."/>
            <person name="Matson E.G."/>
            <person name="Eldar A."/>
            <person name="Leadbetter J.R."/>
        </authorList>
    </citation>
    <scope>NUCLEOTIDE SEQUENCE [LARGE SCALE GENOMIC DNA]</scope>
    <source>
        <strain evidence="12">ATCC BAA-887 / DSM 12427 / ZAS-2</strain>
    </source>
</reference>
<dbReference type="EMBL" id="CP001843">
    <property type="protein sequence ID" value="AEF85841.1"/>
    <property type="molecule type" value="Genomic_DNA"/>
</dbReference>
<feature type="transmembrane region" description="Helical" evidence="10">
    <location>
        <begin position="197"/>
        <end position="218"/>
    </location>
</feature>
<evidence type="ECO:0000256" key="2">
    <source>
        <dbReference type="ARBA" id="ARBA00022448"/>
    </source>
</evidence>
<evidence type="ECO:0000256" key="5">
    <source>
        <dbReference type="ARBA" id="ARBA00023065"/>
    </source>
</evidence>
<dbReference type="KEGG" id="tpi:TREPR_3878"/>
<comment type="subcellular location">
    <subcellularLocation>
        <location evidence="1">Membrane</location>
        <topology evidence="1">Multi-pass membrane protein</topology>
    </subcellularLocation>
</comment>
<keyword evidence="2" id="KW-0813">Transport</keyword>
<dbReference type="Gene3D" id="1.10.3080.10">
    <property type="entry name" value="Clc chloride channel"/>
    <property type="match status" value="1"/>
</dbReference>
<dbReference type="SUPFAM" id="SSF81340">
    <property type="entry name" value="Clc chloride channel"/>
    <property type="match status" value="1"/>
</dbReference>
<dbReference type="InterPro" id="IPR050368">
    <property type="entry name" value="ClC-type_chloride_channel"/>
</dbReference>
<dbReference type="OrthoDB" id="9812438at2"/>
<evidence type="ECO:0000256" key="9">
    <source>
        <dbReference type="ARBA" id="ARBA00023303"/>
    </source>
</evidence>
<proteinExistence type="predicted"/>
<feature type="transmembrane region" description="Helical" evidence="10">
    <location>
        <begin position="336"/>
        <end position="357"/>
    </location>
</feature>
<feature type="transmembrane region" description="Helical" evidence="10">
    <location>
        <begin position="162"/>
        <end position="185"/>
    </location>
</feature>
<evidence type="ECO:0000256" key="8">
    <source>
        <dbReference type="ARBA" id="ARBA00023214"/>
    </source>
</evidence>
<protein>
    <submittedName>
        <fullName evidence="11">Cl-channel, voltage-gated family protein</fullName>
    </submittedName>
</protein>
<dbReference type="AlphaFoldDB" id="F5YP18"/>
<keyword evidence="12" id="KW-1185">Reference proteome</keyword>
<feature type="transmembrane region" description="Helical" evidence="10">
    <location>
        <begin position="20"/>
        <end position="44"/>
    </location>
</feature>
<dbReference type="GO" id="GO:0005254">
    <property type="term" value="F:chloride channel activity"/>
    <property type="evidence" value="ECO:0007669"/>
    <property type="project" value="UniProtKB-KW"/>
</dbReference>
<feature type="transmembrane region" description="Helical" evidence="10">
    <location>
        <begin position="369"/>
        <end position="393"/>
    </location>
</feature>
<organism evidence="11 12">
    <name type="scientific">Treponema primitia (strain ATCC BAA-887 / DSM 12427 / ZAS-2)</name>
    <dbReference type="NCBI Taxonomy" id="545694"/>
    <lineage>
        <taxon>Bacteria</taxon>
        <taxon>Pseudomonadati</taxon>
        <taxon>Spirochaetota</taxon>
        <taxon>Spirochaetia</taxon>
        <taxon>Spirochaetales</taxon>
        <taxon>Treponemataceae</taxon>
        <taxon>Treponema</taxon>
    </lineage>
</organism>
<dbReference type="Pfam" id="PF00654">
    <property type="entry name" value="Voltage_CLC"/>
    <property type="match status" value="1"/>
</dbReference>
<dbReference type="PANTHER" id="PTHR43427">
    <property type="entry name" value="CHLORIDE CHANNEL PROTEIN CLC-E"/>
    <property type="match status" value="1"/>
</dbReference>
<evidence type="ECO:0000313" key="11">
    <source>
        <dbReference type="EMBL" id="AEF85841.1"/>
    </source>
</evidence>
<dbReference type="InterPro" id="IPR014743">
    <property type="entry name" value="Cl-channel_core"/>
</dbReference>
<evidence type="ECO:0000256" key="7">
    <source>
        <dbReference type="ARBA" id="ARBA00023173"/>
    </source>
</evidence>
<keyword evidence="3 10" id="KW-0812">Transmembrane</keyword>
<name>F5YP18_TREPZ</name>
<evidence type="ECO:0000256" key="3">
    <source>
        <dbReference type="ARBA" id="ARBA00022692"/>
    </source>
</evidence>
<keyword evidence="9" id="KW-0407">Ion channel</keyword>
<keyword evidence="6 10" id="KW-0472">Membrane</keyword>
<dbReference type="CDD" id="cd01031">
    <property type="entry name" value="EriC"/>
    <property type="match status" value="1"/>
</dbReference>
<evidence type="ECO:0000256" key="4">
    <source>
        <dbReference type="ARBA" id="ARBA00022989"/>
    </source>
</evidence>